<dbReference type="NCBIfam" id="TIGR00247">
    <property type="entry name" value="endolytic transglycosylase MltG"/>
    <property type="match status" value="1"/>
</dbReference>
<feature type="compositionally biased region" description="Low complexity" evidence="7">
    <location>
        <begin position="62"/>
        <end position="83"/>
    </location>
</feature>
<dbReference type="InterPro" id="IPR003770">
    <property type="entry name" value="MLTG-like"/>
</dbReference>
<evidence type="ECO:0000256" key="5">
    <source>
        <dbReference type="ARBA" id="ARBA00023239"/>
    </source>
</evidence>
<dbReference type="Proteomes" id="UP001489509">
    <property type="component" value="Unassembled WGS sequence"/>
</dbReference>
<keyword evidence="1" id="KW-1003">Cell membrane</keyword>
<evidence type="ECO:0000313" key="9">
    <source>
        <dbReference type="EMBL" id="MEQ2439666.1"/>
    </source>
</evidence>
<feature type="compositionally biased region" description="Low complexity" evidence="7">
    <location>
        <begin position="26"/>
        <end position="43"/>
    </location>
</feature>
<comment type="caution">
    <text evidence="9">The sequence shown here is derived from an EMBL/GenBank/DDBJ whole genome shotgun (WGS) entry which is preliminary data.</text>
</comment>
<name>A0ABV1DXA3_9FIRM</name>
<dbReference type="RefSeq" id="WP_349217930.1">
    <property type="nucleotide sequence ID" value="NZ_JBBMFD010000002.1"/>
</dbReference>
<keyword evidence="4" id="KW-0472">Membrane</keyword>
<gene>
    <name evidence="9" type="primary">mltG</name>
    <name evidence="9" type="ORF">WMO26_02365</name>
</gene>
<keyword evidence="2" id="KW-0812">Transmembrane</keyword>
<evidence type="ECO:0000256" key="8">
    <source>
        <dbReference type="SAM" id="SignalP"/>
    </source>
</evidence>
<feature type="region of interest" description="Disordered" evidence="7">
    <location>
        <begin position="26"/>
        <end position="88"/>
    </location>
</feature>
<dbReference type="PANTHER" id="PTHR30518">
    <property type="entry name" value="ENDOLYTIC MUREIN TRANSGLYCOSYLASE"/>
    <property type="match status" value="1"/>
</dbReference>
<evidence type="ECO:0000256" key="6">
    <source>
        <dbReference type="ARBA" id="ARBA00023316"/>
    </source>
</evidence>
<dbReference type="Pfam" id="PF02618">
    <property type="entry name" value="YceG"/>
    <property type="match status" value="1"/>
</dbReference>
<evidence type="ECO:0000256" key="4">
    <source>
        <dbReference type="ARBA" id="ARBA00023136"/>
    </source>
</evidence>
<feature type="compositionally biased region" description="Polar residues" evidence="7">
    <location>
        <begin position="44"/>
        <end position="61"/>
    </location>
</feature>
<evidence type="ECO:0000256" key="1">
    <source>
        <dbReference type="ARBA" id="ARBA00022475"/>
    </source>
</evidence>
<reference evidence="9 10" key="1">
    <citation type="submission" date="2024-03" db="EMBL/GenBank/DDBJ databases">
        <title>Human intestinal bacterial collection.</title>
        <authorList>
            <person name="Pauvert C."/>
            <person name="Hitch T.C.A."/>
            <person name="Clavel T."/>
        </authorList>
    </citation>
    <scope>NUCLEOTIDE SEQUENCE [LARGE SCALE GENOMIC DNA]</scope>
    <source>
        <strain evidence="9 10">CLA-JM-H44</strain>
    </source>
</reference>
<dbReference type="Gene3D" id="3.30.1490.480">
    <property type="entry name" value="Endolytic murein transglycosylase"/>
    <property type="match status" value="1"/>
</dbReference>
<proteinExistence type="predicted"/>
<dbReference type="PANTHER" id="PTHR30518:SF2">
    <property type="entry name" value="ENDOLYTIC MUREIN TRANSGLYCOSYLASE"/>
    <property type="match status" value="1"/>
</dbReference>
<accession>A0ABV1DXA3</accession>
<dbReference type="PROSITE" id="PS51257">
    <property type="entry name" value="PROKAR_LIPOPROTEIN"/>
    <property type="match status" value="1"/>
</dbReference>
<feature type="chain" id="PRO_5045374603" evidence="8">
    <location>
        <begin position="22"/>
        <end position="315"/>
    </location>
</feature>
<evidence type="ECO:0000256" key="3">
    <source>
        <dbReference type="ARBA" id="ARBA00022989"/>
    </source>
</evidence>
<dbReference type="EMBL" id="JBBMFD010000002">
    <property type="protein sequence ID" value="MEQ2439666.1"/>
    <property type="molecule type" value="Genomic_DNA"/>
</dbReference>
<evidence type="ECO:0000313" key="10">
    <source>
        <dbReference type="Proteomes" id="UP001489509"/>
    </source>
</evidence>
<evidence type="ECO:0000256" key="2">
    <source>
        <dbReference type="ARBA" id="ARBA00022692"/>
    </source>
</evidence>
<evidence type="ECO:0000256" key="7">
    <source>
        <dbReference type="SAM" id="MobiDB-lite"/>
    </source>
</evidence>
<keyword evidence="6" id="KW-0961">Cell wall biogenesis/degradation</keyword>
<keyword evidence="10" id="KW-1185">Reference proteome</keyword>
<keyword evidence="3" id="KW-1133">Transmembrane helix</keyword>
<protein>
    <submittedName>
        <fullName evidence="9">Endolytic transglycosylase MltG</fullName>
    </submittedName>
</protein>
<feature type="signal peptide" evidence="8">
    <location>
        <begin position="1"/>
        <end position="21"/>
    </location>
</feature>
<keyword evidence="8" id="KW-0732">Signal</keyword>
<keyword evidence="5" id="KW-0456">Lyase</keyword>
<organism evidence="9 10">
    <name type="scientific">Solibaculum intestinale</name>
    <dbReference type="NCBI Taxonomy" id="3133165"/>
    <lineage>
        <taxon>Bacteria</taxon>
        <taxon>Bacillati</taxon>
        <taxon>Bacillota</taxon>
        <taxon>Clostridia</taxon>
        <taxon>Eubacteriales</taxon>
        <taxon>Oscillospiraceae</taxon>
        <taxon>Solibaculum</taxon>
    </lineage>
</organism>
<sequence length="315" mass="33925">MKRIGITILAVLLGLSLSACTDGGVVSGPSSSLPLQSELASAPQSLPEQSDLPSSQEPESNTDSSTAPETPSTTPQTPSSSEEPQGRQTVDVTIPEGFTLAQIGERLEANGVCTKQALLDIVNTYDFSYYPLVAGIGNSPNRCYLLEGYLYPSTYTFYVNMKPQDVVGKFLRAAEANITAADRARAVQLGMTVDELITLASVIEKEAGNPNEVANVSSVFHNRLAIGMPLQADATREYVNRYLTPDYAEAYNTYKCAALPAGPICNPGRRAINAALYPADTGYLYFATSSDSPPRYVYATTFEEHQQNLRDLGLL</sequence>